<keyword evidence="4 6" id="KW-0862">Zinc</keyword>
<feature type="compositionally biased region" description="Basic and acidic residues" evidence="7">
    <location>
        <begin position="479"/>
        <end position="514"/>
    </location>
</feature>
<feature type="region of interest" description="Disordered" evidence="7">
    <location>
        <begin position="719"/>
        <end position="767"/>
    </location>
</feature>
<dbReference type="GeneID" id="107910661"/>
<keyword evidence="2" id="KW-0677">Repeat</keyword>
<feature type="zinc finger region" description="C3H1-type" evidence="6">
    <location>
        <begin position="380"/>
        <end position="410"/>
    </location>
</feature>
<evidence type="ECO:0000256" key="7">
    <source>
        <dbReference type="SAM" id="MobiDB-lite"/>
    </source>
</evidence>
<proteinExistence type="predicted"/>
<feature type="domain" description="C3H1-type" evidence="9">
    <location>
        <begin position="246"/>
        <end position="274"/>
    </location>
</feature>
<feature type="region of interest" description="Disordered" evidence="7">
    <location>
        <begin position="451"/>
        <end position="533"/>
    </location>
</feature>
<feature type="compositionally biased region" description="Basic and acidic residues" evidence="7">
    <location>
        <begin position="578"/>
        <end position="611"/>
    </location>
</feature>
<feature type="compositionally biased region" description="Basic and acidic residues" evidence="7">
    <location>
        <begin position="61"/>
        <end position="79"/>
    </location>
</feature>
<protein>
    <submittedName>
        <fullName evidence="11">Zinc finger CCCH domain-containing protein 5 isoform X1</fullName>
    </submittedName>
</protein>
<feature type="region of interest" description="Disordered" evidence="7">
    <location>
        <begin position="1"/>
        <end position="79"/>
    </location>
</feature>
<evidence type="ECO:0000256" key="4">
    <source>
        <dbReference type="ARBA" id="ARBA00022833"/>
    </source>
</evidence>
<feature type="compositionally biased region" description="Basic and acidic residues" evidence="7">
    <location>
        <begin position="741"/>
        <end position="753"/>
    </location>
</feature>
<name>A0ABM2ZPL3_GOSHI</name>
<evidence type="ECO:0000256" key="2">
    <source>
        <dbReference type="ARBA" id="ARBA00022737"/>
    </source>
</evidence>
<reference evidence="11" key="2">
    <citation type="submission" date="2025-08" db="UniProtKB">
        <authorList>
            <consortium name="RefSeq"/>
        </authorList>
    </citation>
    <scope>IDENTIFICATION</scope>
</reference>
<gene>
    <name evidence="11" type="primary">LOC107910661</name>
</gene>
<evidence type="ECO:0000313" key="10">
    <source>
        <dbReference type="Proteomes" id="UP000818029"/>
    </source>
</evidence>
<feature type="compositionally biased region" description="Basic and acidic residues" evidence="7">
    <location>
        <begin position="42"/>
        <end position="53"/>
    </location>
</feature>
<feature type="compositionally biased region" description="Basic and acidic residues" evidence="7">
    <location>
        <begin position="10"/>
        <end position="21"/>
    </location>
</feature>
<keyword evidence="3 6" id="KW-0863">Zinc-finger</keyword>
<dbReference type="RefSeq" id="XP_040944596.1">
    <property type="nucleotide sequence ID" value="XM_041088662.1"/>
</dbReference>
<dbReference type="PROSITE" id="PS50103">
    <property type="entry name" value="ZF_C3H1"/>
    <property type="match status" value="2"/>
</dbReference>
<evidence type="ECO:0000259" key="8">
    <source>
        <dbReference type="PROSITE" id="PS50102"/>
    </source>
</evidence>
<evidence type="ECO:0000256" key="3">
    <source>
        <dbReference type="ARBA" id="ARBA00022771"/>
    </source>
</evidence>
<feature type="region of interest" description="Disordered" evidence="7">
    <location>
        <begin position="566"/>
        <end position="707"/>
    </location>
</feature>
<reference evidence="10" key="1">
    <citation type="journal article" date="2020" name="Nat. Genet.">
        <title>Genomic diversifications of five Gossypium allopolyploid species and their impact on cotton improvement.</title>
        <authorList>
            <person name="Chen Z.J."/>
            <person name="Sreedasyam A."/>
            <person name="Ando A."/>
            <person name="Song Q."/>
            <person name="De Santiago L.M."/>
            <person name="Hulse-Kemp A.M."/>
            <person name="Ding M."/>
            <person name="Ye W."/>
            <person name="Kirkbride R.C."/>
            <person name="Jenkins J."/>
            <person name="Plott C."/>
            <person name="Lovell J."/>
            <person name="Lin Y.M."/>
            <person name="Vaughn R."/>
            <person name="Liu B."/>
            <person name="Simpson S."/>
            <person name="Scheffler B.E."/>
            <person name="Wen L."/>
            <person name="Saski C.A."/>
            <person name="Grover C.E."/>
            <person name="Hu G."/>
            <person name="Conover J.L."/>
            <person name="Carlson J.W."/>
            <person name="Shu S."/>
            <person name="Boston L.B."/>
            <person name="Williams M."/>
            <person name="Peterson D.G."/>
            <person name="McGee K."/>
            <person name="Jones D.C."/>
            <person name="Wendel J.F."/>
            <person name="Stelly D.M."/>
            <person name="Grimwood J."/>
            <person name="Schmutz J."/>
        </authorList>
    </citation>
    <scope>NUCLEOTIDE SEQUENCE [LARGE SCALE GENOMIC DNA]</scope>
    <source>
        <strain evidence="10">cv. TM-1</strain>
    </source>
</reference>
<dbReference type="Pfam" id="PF00076">
    <property type="entry name" value="RRM_1"/>
    <property type="match status" value="1"/>
</dbReference>
<dbReference type="InterPro" id="IPR012677">
    <property type="entry name" value="Nucleotide-bd_a/b_plait_sf"/>
</dbReference>
<feature type="region of interest" description="Disordered" evidence="7">
    <location>
        <begin position="99"/>
        <end position="134"/>
    </location>
</feature>
<dbReference type="SMART" id="SM00356">
    <property type="entry name" value="ZnF_C3H1"/>
    <property type="match status" value="2"/>
</dbReference>
<evidence type="ECO:0000259" key="9">
    <source>
        <dbReference type="PROSITE" id="PS50103"/>
    </source>
</evidence>
<dbReference type="CDD" id="cd12540">
    <property type="entry name" value="RRM_U2AFBPL"/>
    <property type="match status" value="1"/>
</dbReference>
<dbReference type="InterPro" id="IPR035979">
    <property type="entry name" value="RBD_domain_sf"/>
</dbReference>
<evidence type="ECO:0000256" key="6">
    <source>
        <dbReference type="PROSITE-ProRule" id="PRU00723"/>
    </source>
</evidence>
<dbReference type="SUPFAM" id="SSF54928">
    <property type="entry name" value="RNA-binding domain, RBD"/>
    <property type="match status" value="1"/>
</dbReference>
<accession>A0ABM2ZPL3</accession>
<dbReference type="InterPro" id="IPR003954">
    <property type="entry name" value="RRM_euk-type"/>
</dbReference>
<feature type="compositionally biased region" description="Basic residues" evidence="7">
    <location>
        <begin position="754"/>
        <end position="767"/>
    </location>
</feature>
<keyword evidence="5" id="KW-0694">RNA-binding</keyword>
<feature type="compositionally biased region" description="Basic residues" evidence="7">
    <location>
        <begin position="23"/>
        <end position="41"/>
    </location>
</feature>
<dbReference type="Gene3D" id="3.30.70.330">
    <property type="match status" value="1"/>
</dbReference>
<keyword evidence="1 6" id="KW-0479">Metal-binding</keyword>
<feature type="domain" description="C3H1-type" evidence="9">
    <location>
        <begin position="380"/>
        <end position="410"/>
    </location>
</feature>
<dbReference type="Pfam" id="PF00642">
    <property type="entry name" value="zf-CCCH"/>
    <property type="match status" value="2"/>
</dbReference>
<evidence type="ECO:0000313" key="11">
    <source>
        <dbReference type="RefSeq" id="XP_040944596.1"/>
    </source>
</evidence>
<dbReference type="InterPro" id="IPR000504">
    <property type="entry name" value="RRM_dom"/>
</dbReference>
<evidence type="ECO:0000256" key="1">
    <source>
        <dbReference type="ARBA" id="ARBA00022723"/>
    </source>
</evidence>
<feature type="compositionally biased region" description="Basic and acidic residues" evidence="7">
    <location>
        <begin position="680"/>
        <end position="698"/>
    </location>
</feature>
<dbReference type="Proteomes" id="UP000818029">
    <property type="component" value="Chromosome D02"/>
</dbReference>
<sequence>MAEAEAAISKQEEGGQRDNHPMTKGRKEKRKEIKKMKRKQLRKEAAEKEREAEEAWLNDPEEQKRIAREEEEERKRRELALREFEERERAWIEAMDIKRKAQEDEEEEEKRRDDSEDANGEQRQQEDRGDDWEYVEDGPAEIIWQGNEIIVRKKKVRAPKGEAIQKCKEEVKLSQSLMIYIFHAMFSFLFLATVRDLEGFCTQDADRPTSNPLPPQSEAFSDYLNTSSAQEVLESVAKEVPNFGTEQDKAHCPFHLKTGACRFGQRCSRVHFYPDKSCTLLMRNMYNGPGLALEQDEGLEYTDEEVEQCYEEFYEDVHTEFLKFGEIINFKVCKNGSFHLRGNVYVHYKSLESAVLAYDSINGRYFAGKQVKCEFVNITRWKVAICGEFMKSRLKTCSRGTACNFIHCFWNPGGDYEWADWDKPPPRSWAKKMAALFGYGDEAEFEKQIEQDNSGHLRNPNHLVKSDDDRHRSRRSRSRERGKNNDRKQRKDLDGRCDRQETSLKREQNSERILDTCSDGGYSESDIDGSRDTDKIRSHFHAKRNSKWQSDSSEYLADTNRVYEDTECQTKKRRRHQSKGEYRNDHGGCGVRIHEDDGDQLDRDRDSEIHHSQGKSSRHYIRESSLNDWGPSKNKIHVSDSLVKQLSTVSDRESHHHSRQKSSGNLDEVLGPDDYGNADYRTHESNSSDHGSERDKGRHHDHQSKYSRHLIECSELLDAPVHQAKLKDKRDLKRGRHSRHRYEEIDSSDDREGKHHVKRRSHGHKRQ</sequence>
<evidence type="ECO:0000256" key="5">
    <source>
        <dbReference type="PROSITE-ProRule" id="PRU00176"/>
    </source>
</evidence>
<feature type="zinc finger region" description="C3H1-type" evidence="6">
    <location>
        <begin position="246"/>
        <end position="274"/>
    </location>
</feature>
<dbReference type="PANTHER" id="PTHR12620">
    <property type="entry name" value="U2 SNRNP AUXILIARY FACTOR, SMALL SUBUNIT"/>
    <property type="match status" value="1"/>
</dbReference>
<organism evidence="10 11">
    <name type="scientific">Gossypium hirsutum</name>
    <name type="common">Upland cotton</name>
    <name type="synonym">Gossypium mexicanum</name>
    <dbReference type="NCBI Taxonomy" id="3635"/>
    <lineage>
        <taxon>Eukaryota</taxon>
        <taxon>Viridiplantae</taxon>
        <taxon>Streptophyta</taxon>
        <taxon>Embryophyta</taxon>
        <taxon>Tracheophyta</taxon>
        <taxon>Spermatophyta</taxon>
        <taxon>Magnoliopsida</taxon>
        <taxon>eudicotyledons</taxon>
        <taxon>Gunneridae</taxon>
        <taxon>Pentapetalae</taxon>
        <taxon>rosids</taxon>
        <taxon>malvids</taxon>
        <taxon>Malvales</taxon>
        <taxon>Malvaceae</taxon>
        <taxon>Malvoideae</taxon>
        <taxon>Gossypium</taxon>
    </lineage>
</organism>
<dbReference type="InterPro" id="IPR000571">
    <property type="entry name" value="Znf_CCCH"/>
</dbReference>
<dbReference type="InterPro" id="IPR009145">
    <property type="entry name" value="U2AF_small"/>
</dbReference>
<feature type="domain" description="RRM" evidence="8">
    <location>
        <begin position="278"/>
        <end position="378"/>
    </location>
</feature>
<dbReference type="PROSITE" id="PS50102">
    <property type="entry name" value="RRM"/>
    <property type="match status" value="1"/>
</dbReference>
<dbReference type="PRINTS" id="PR01848">
    <property type="entry name" value="U2AUXFACTOR"/>
</dbReference>
<keyword evidence="10" id="KW-1185">Reference proteome</keyword>
<dbReference type="SMART" id="SM00361">
    <property type="entry name" value="RRM_1"/>
    <property type="match status" value="1"/>
</dbReference>